<dbReference type="AlphaFoldDB" id="A0AAJ0D5M9"/>
<keyword evidence="6" id="KW-1185">Reference proteome</keyword>
<dbReference type="Gene3D" id="3.40.50.300">
    <property type="entry name" value="P-loop containing nucleotide triphosphate hydrolases"/>
    <property type="match status" value="1"/>
</dbReference>
<dbReference type="Proteomes" id="UP001271007">
    <property type="component" value="Unassembled WGS sequence"/>
</dbReference>
<evidence type="ECO:0000313" key="6">
    <source>
        <dbReference type="Proteomes" id="UP001271007"/>
    </source>
</evidence>
<dbReference type="CDD" id="cd08771">
    <property type="entry name" value="DLP_1"/>
    <property type="match status" value="1"/>
</dbReference>
<proteinExistence type="predicted"/>
<dbReference type="GO" id="GO:0005874">
    <property type="term" value="C:microtubule"/>
    <property type="evidence" value="ECO:0007669"/>
    <property type="project" value="TreeGrafter"/>
</dbReference>
<dbReference type="PANTHER" id="PTHR11566">
    <property type="entry name" value="DYNAMIN"/>
    <property type="match status" value="1"/>
</dbReference>
<dbReference type="InterPro" id="IPR030381">
    <property type="entry name" value="G_DYNAMIN_dom"/>
</dbReference>
<keyword evidence="1" id="KW-0547">Nucleotide-binding</keyword>
<dbReference type="GO" id="GO:0016020">
    <property type="term" value="C:membrane"/>
    <property type="evidence" value="ECO:0007669"/>
    <property type="project" value="TreeGrafter"/>
</dbReference>
<dbReference type="Gene3D" id="1.20.120.1240">
    <property type="entry name" value="Dynamin, middle domain"/>
    <property type="match status" value="1"/>
</dbReference>
<dbReference type="GO" id="GO:0003924">
    <property type="term" value="F:GTPase activity"/>
    <property type="evidence" value="ECO:0007669"/>
    <property type="project" value="InterPro"/>
</dbReference>
<dbReference type="GO" id="GO:0005525">
    <property type="term" value="F:GTP binding"/>
    <property type="evidence" value="ECO:0007669"/>
    <property type="project" value="InterPro"/>
</dbReference>
<dbReference type="PROSITE" id="PS51388">
    <property type="entry name" value="GED"/>
    <property type="match status" value="1"/>
</dbReference>
<evidence type="ECO:0000259" key="4">
    <source>
        <dbReference type="PROSITE" id="PS51718"/>
    </source>
</evidence>
<evidence type="ECO:0008006" key="7">
    <source>
        <dbReference type="Google" id="ProtNLM"/>
    </source>
</evidence>
<dbReference type="SMART" id="SM00053">
    <property type="entry name" value="DYNc"/>
    <property type="match status" value="1"/>
</dbReference>
<accession>A0AAJ0D5M9</accession>
<dbReference type="InterPro" id="IPR045063">
    <property type="entry name" value="Dynamin_N"/>
</dbReference>
<protein>
    <recommendedName>
        <fullName evidence="7">Dynamin GTPase</fullName>
    </recommendedName>
</protein>
<dbReference type="InterPro" id="IPR000375">
    <property type="entry name" value="Dynamin_stalk"/>
</dbReference>
<dbReference type="GO" id="GO:0006897">
    <property type="term" value="P:endocytosis"/>
    <property type="evidence" value="ECO:0007669"/>
    <property type="project" value="TreeGrafter"/>
</dbReference>
<keyword evidence="2" id="KW-0342">GTP-binding</keyword>
<dbReference type="PANTHER" id="PTHR11566:SF21">
    <property type="entry name" value="DYNAMIN RELATED PROTEIN 1, ISOFORM A"/>
    <property type="match status" value="1"/>
</dbReference>
<evidence type="ECO:0000259" key="3">
    <source>
        <dbReference type="PROSITE" id="PS51388"/>
    </source>
</evidence>
<dbReference type="PRINTS" id="PR00195">
    <property type="entry name" value="DYNAMIN"/>
</dbReference>
<dbReference type="InterPro" id="IPR001401">
    <property type="entry name" value="Dynamin_GTPase"/>
</dbReference>
<dbReference type="InterPro" id="IPR022812">
    <property type="entry name" value="Dynamin"/>
</dbReference>
<dbReference type="SUPFAM" id="SSF52540">
    <property type="entry name" value="P-loop containing nucleoside triphosphate hydrolases"/>
    <property type="match status" value="1"/>
</dbReference>
<dbReference type="InterPro" id="IPR027417">
    <property type="entry name" value="P-loop_NTPase"/>
</dbReference>
<dbReference type="FunFam" id="3.40.50.300:FF:001425">
    <property type="entry name" value="Dynamin GTPase, putative"/>
    <property type="match status" value="1"/>
</dbReference>
<dbReference type="GO" id="GO:0000266">
    <property type="term" value="P:mitochondrial fission"/>
    <property type="evidence" value="ECO:0007669"/>
    <property type="project" value="TreeGrafter"/>
</dbReference>
<dbReference type="InterPro" id="IPR020850">
    <property type="entry name" value="GED_dom"/>
</dbReference>
<comment type="caution">
    <text evidence="5">The sequence shown here is derived from an EMBL/GenBank/DDBJ whole genome shotgun (WGS) entry which is preliminary data.</text>
</comment>
<dbReference type="Pfam" id="PF01031">
    <property type="entry name" value="Dynamin_M"/>
    <property type="match status" value="2"/>
</dbReference>
<dbReference type="GO" id="GO:0005739">
    <property type="term" value="C:mitochondrion"/>
    <property type="evidence" value="ECO:0007669"/>
    <property type="project" value="TreeGrafter"/>
</dbReference>
<dbReference type="GO" id="GO:0048312">
    <property type="term" value="P:intracellular distribution of mitochondria"/>
    <property type="evidence" value="ECO:0007669"/>
    <property type="project" value="TreeGrafter"/>
</dbReference>
<sequence length="723" mass="81288">MGDTGADMDRPGPSNYLGLQTDTSVRRMTLISDLRGRGVGDHINLPQLVVSGDQSTGKSSVLEGITGFPFPRQDGLCTRFPTEIILEHIPGPKAEFEITATIIPHSMRDDIMKTRLQKYARTLDTFDELSSVISEVGALLGLAGYEGVQAGPAFGRDILRVRVRGETGLHLSVVDLPGIIQVPSEEQDDNDVETVHALVDSYAANPRTIILAVVQAGNDIANQPIIKKSKKFDGAGERTIGVITKPDLINEGTQARIAALARNEDTTKLKLGFFILKNPSPSEMAAGLNVSERERKEMTYFSSALWRDQGLDKTRTGICALRHFLQDILDRHTERELPKVREEVRTLLKSTEKELVGLGEDRPTSGQMRMFLSRLAMRFHLLTNAALIGDYNSAELEFFSVQSEGPRRLRALIHAFNTQFSNDMRTRGETLKVQSDTDEDSGDDSLAEDIVIDQDVTIQQNVTEKQFKAWVKEIYSRTRGRELPGNYNHVLLAELFHFQSRRWKIMAADHVRTIFRELRVFIESLANHISDEERIVMAVKEQVDQRLSDHMSKAEGELETLLEDERQQPITYNHYYTDNVQKARQKDAQDVISKIMQETAANDFHGVMHVSNNGIDVKRLINGLQKRVLVDMDEQACAEARAGLNAYYKVARKTFVDNVCKQVIERHLLRPLPKLFSPEIVAGYSEGELFRIAAENPPTLARRSYLKELHETLTSSLIDLGQV</sequence>
<dbReference type="GO" id="GO:0016559">
    <property type="term" value="P:peroxisome fission"/>
    <property type="evidence" value="ECO:0007669"/>
    <property type="project" value="TreeGrafter"/>
</dbReference>
<feature type="domain" description="GED" evidence="3">
    <location>
        <begin position="637"/>
        <end position="723"/>
    </location>
</feature>
<gene>
    <name evidence="5" type="ORF">LTR09_012134</name>
</gene>
<name>A0AAJ0D5M9_9PEZI</name>
<dbReference type="EMBL" id="JAWDJX010000096">
    <property type="protein sequence ID" value="KAK3046390.1"/>
    <property type="molecule type" value="Genomic_DNA"/>
</dbReference>
<reference evidence="5" key="1">
    <citation type="submission" date="2023-04" db="EMBL/GenBank/DDBJ databases">
        <title>Black Yeasts Isolated from many extreme environments.</title>
        <authorList>
            <person name="Coleine C."/>
            <person name="Stajich J.E."/>
            <person name="Selbmann L."/>
        </authorList>
    </citation>
    <scope>NUCLEOTIDE SEQUENCE</scope>
    <source>
        <strain evidence="5">CCFEE 5312</strain>
    </source>
</reference>
<evidence type="ECO:0000256" key="2">
    <source>
        <dbReference type="ARBA" id="ARBA00023134"/>
    </source>
</evidence>
<dbReference type="GO" id="GO:0008017">
    <property type="term" value="F:microtubule binding"/>
    <property type="evidence" value="ECO:0007669"/>
    <property type="project" value="TreeGrafter"/>
</dbReference>
<evidence type="ECO:0000256" key="1">
    <source>
        <dbReference type="ARBA" id="ARBA00022741"/>
    </source>
</evidence>
<feature type="domain" description="Dynamin-type G" evidence="4">
    <location>
        <begin position="42"/>
        <end position="338"/>
    </location>
</feature>
<dbReference type="PROSITE" id="PS51718">
    <property type="entry name" value="G_DYNAMIN_2"/>
    <property type="match status" value="1"/>
</dbReference>
<organism evidence="5 6">
    <name type="scientific">Extremus antarcticus</name>
    <dbReference type="NCBI Taxonomy" id="702011"/>
    <lineage>
        <taxon>Eukaryota</taxon>
        <taxon>Fungi</taxon>
        <taxon>Dikarya</taxon>
        <taxon>Ascomycota</taxon>
        <taxon>Pezizomycotina</taxon>
        <taxon>Dothideomycetes</taxon>
        <taxon>Dothideomycetidae</taxon>
        <taxon>Mycosphaerellales</taxon>
        <taxon>Extremaceae</taxon>
        <taxon>Extremus</taxon>
    </lineage>
</organism>
<evidence type="ECO:0000313" key="5">
    <source>
        <dbReference type="EMBL" id="KAK3046390.1"/>
    </source>
</evidence>
<dbReference type="Pfam" id="PF00350">
    <property type="entry name" value="Dynamin_N"/>
    <property type="match status" value="1"/>
</dbReference>